<keyword evidence="2" id="KW-1185">Reference proteome</keyword>
<dbReference type="RefSeq" id="WP_345606860.1">
    <property type="nucleotide sequence ID" value="NZ_BAABIV010000044.1"/>
</dbReference>
<dbReference type="Proteomes" id="UP001500610">
    <property type="component" value="Unassembled WGS sequence"/>
</dbReference>
<accession>A0ABP9IZ53</accession>
<organism evidence="1 2">
    <name type="scientific">Streptomyces hyderabadensis</name>
    <dbReference type="NCBI Taxonomy" id="598549"/>
    <lineage>
        <taxon>Bacteria</taxon>
        <taxon>Bacillati</taxon>
        <taxon>Actinomycetota</taxon>
        <taxon>Actinomycetes</taxon>
        <taxon>Kitasatosporales</taxon>
        <taxon>Streptomycetaceae</taxon>
        <taxon>Streptomyces</taxon>
    </lineage>
</organism>
<gene>
    <name evidence="1" type="ORF">GCM10023257_74700</name>
</gene>
<reference evidence="2" key="1">
    <citation type="journal article" date="2019" name="Int. J. Syst. Evol. Microbiol.">
        <title>The Global Catalogue of Microorganisms (GCM) 10K type strain sequencing project: providing services to taxonomists for standard genome sequencing and annotation.</title>
        <authorList>
            <consortium name="The Broad Institute Genomics Platform"/>
            <consortium name="The Broad Institute Genome Sequencing Center for Infectious Disease"/>
            <person name="Wu L."/>
            <person name="Ma J."/>
        </authorList>
    </citation>
    <scope>NUCLEOTIDE SEQUENCE [LARGE SCALE GENOMIC DNA]</scope>
    <source>
        <strain evidence="2">JCM 17657</strain>
    </source>
</reference>
<proteinExistence type="predicted"/>
<comment type="caution">
    <text evidence="1">The sequence shown here is derived from an EMBL/GenBank/DDBJ whole genome shotgun (WGS) entry which is preliminary data.</text>
</comment>
<evidence type="ECO:0000313" key="2">
    <source>
        <dbReference type="Proteomes" id="UP001500610"/>
    </source>
</evidence>
<name>A0ABP9IZ53_9ACTN</name>
<dbReference type="EMBL" id="BAABIV010000044">
    <property type="protein sequence ID" value="GAA5015276.1"/>
    <property type="molecule type" value="Genomic_DNA"/>
</dbReference>
<protein>
    <submittedName>
        <fullName evidence="1">Uncharacterized protein</fullName>
    </submittedName>
</protein>
<sequence length="421" mass="46798">MRLKAREEIQREVTGLTAEQIRERYVAEGGLESRERQPGPLSAEDRLAAVRRNELRRIWTLMGGTSWDAYSSERDAQADRWHQALRVRQEGASGGAVESGSGLIRYRIVAQRTDPAHPGASVVTNYTYARSVEEAVAKVRRAKEKPGGLYGDQGLYRVVEAVEESPQSEARQLRAARGQFLTAVMDAAVAALDDDSASACPELVGVLSKFFFDTVLTRAIVSADDGADDNAQLHARDGEVLSRLLLAHLARHGLDLTEASAPAYLRQEGRHPADRDGEEEGSDASPELIERVLAVCEQQYAAVTGTSSAQWDKELSRELVGVALRTVRLADREAYPQALEEYLRENRARLEKLWRIYGPAGVFPQGVYHLVELPESFVLCERIDHAPMWLKGVWGRECESDTPLERLQEAWLYGTSESDGR</sequence>
<evidence type="ECO:0000313" key="1">
    <source>
        <dbReference type="EMBL" id="GAA5015276.1"/>
    </source>
</evidence>